<keyword evidence="4 8" id="KW-0863">Zinc-finger</keyword>
<dbReference type="Gene3D" id="4.10.60.30">
    <property type="entry name" value="Nanos, RNA-binding domain"/>
    <property type="match status" value="1"/>
</dbReference>
<proteinExistence type="inferred from homology"/>
<evidence type="ECO:0000256" key="7">
    <source>
        <dbReference type="ARBA" id="ARBA00022884"/>
    </source>
</evidence>
<feature type="domain" description="Nanos-type" evidence="10">
    <location>
        <begin position="204"/>
        <end position="258"/>
    </location>
</feature>
<keyword evidence="3" id="KW-0479">Metal-binding</keyword>
<keyword evidence="2" id="KW-0963">Cytoplasm</keyword>
<comment type="similarity">
    <text evidence="8">Belongs to the nanos family.</text>
</comment>
<evidence type="ECO:0000256" key="4">
    <source>
        <dbReference type="ARBA" id="ARBA00022771"/>
    </source>
</evidence>
<feature type="region of interest" description="Disordered" evidence="9">
    <location>
        <begin position="73"/>
        <end position="97"/>
    </location>
</feature>
<comment type="subcellular location">
    <subcellularLocation>
        <location evidence="1">Cytoplasm</location>
    </subcellularLocation>
</comment>
<dbReference type="PANTHER" id="PTHR12887">
    <property type="entry name" value="NANOS PROTEIN"/>
    <property type="match status" value="1"/>
</dbReference>
<dbReference type="GO" id="GO:0003723">
    <property type="term" value="F:RNA binding"/>
    <property type="evidence" value="ECO:0007669"/>
    <property type="project" value="UniProtKB-UniRule"/>
</dbReference>
<evidence type="ECO:0000256" key="1">
    <source>
        <dbReference type="ARBA" id="ARBA00004496"/>
    </source>
</evidence>
<dbReference type="Pfam" id="PF05741">
    <property type="entry name" value="zf-nanos"/>
    <property type="match status" value="1"/>
</dbReference>
<keyword evidence="12" id="KW-1185">Reference proteome</keyword>
<evidence type="ECO:0000256" key="9">
    <source>
        <dbReference type="SAM" id="MobiDB-lite"/>
    </source>
</evidence>
<keyword evidence="5" id="KW-0862">Zinc</keyword>
<evidence type="ECO:0000256" key="6">
    <source>
        <dbReference type="ARBA" id="ARBA00022845"/>
    </source>
</evidence>
<evidence type="ECO:0000259" key="10">
    <source>
        <dbReference type="PROSITE" id="PS51522"/>
    </source>
</evidence>
<sequence>MFVNPSYLGSPLYNAPINSYVNASTGHSGEPYSLFNHQETALSDYFNSLVLCERIWSPLDPLTINAAESSRNFQHPVAHSTPRAIRKTPKKQTTTQNDSEDFKFENNQANDCLNMRKADYKPTKAKQIRKNPMKYSLESSINSTSSFSPNVSKKKLPLRSQGIDLSEFLKKKSDSCSSWESSSYGAESCFSKFKCKDKVNIKDRCLFCENNGEPEEIYMSHPLKDSLGKVVCPILRNFTCPKCGESGDYAHTNKYCPETQRRQKENKIKKFLNLKD</sequence>
<dbReference type="OrthoDB" id="10010129at2759"/>
<dbReference type="Proteomes" id="UP000276133">
    <property type="component" value="Unassembled WGS sequence"/>
</dbReference>
<dbReference type="GO" id="GO:0008270">
    <property type="term" value="F:zinc ion binding"/>
    <property type="evidence" value="ECO:0007669"/>
    <property type="project" value="UniProtKB-KW"/>
</dbReference>
<evidence type="ECO:0000256" key="2">
    <source>
        <dbReference type="ARBA" id="ARBA00022490"/>
    </source>
</evidence>
<keyword evidence="7 8" id="KW-0694">RNA-binding</keyword>
<protein>
    <submittedName>
        <fullName evidence="11">Nanos-like 1</fullName>
    </submittedName>
</protein>
<evidence type="ECO:0000313" key="11">
    <source>
        <dbReference type="EMBL" id="RNA14330.1"/>
    </source>
</evidence>
<accession>A0A3M7QSJ8</accession>
<dbReference type="STRING" id="10195.A0A3M7QSJ8"/>
<evidence type="ECO:0000256" key="3">
    <source>
        <dbReference type="ARBA" id="ARBA00022723"/>
    </source>
</evidence>
<organism evidence="11 12">
    <name type="scientific">Brachionus plicatilis</name>
    <name type="common">Marine rotifer</name>
    <name type="synonym">Brachionus muelleri</name>
    <dbReference type="NCBI Taxonomy" id="10195"/>
    <lineage>
        <taxon>Eukaryota</taxon>
        <taxon>Metazoa</taxon>
        <taxon>Spiralia</taxon>
        <taxon>Gnathifera</taxon>
        <taxon>Rotifera</taxon>
        <taxon>Eurotatoria</taxon>
        <taxon>Monogononta</taxon>
        <taxon>Pseudotrocha</taxon>
        <taxon>Ploima</taxon>
        <taxon>Brachionidae</taxon>
        <taxon>Brachionus</taxon>
    </lineage>
</organism>
<name>A0A3M7QSJ8_BRAPC</name>
<dbReference type="InterPro" id="IPR008705">
    <property type="entry name" value="Nanos/Xcar2"/>
</dbReference>
<dbReference type="AlphaFoldDB" id="A0A3M7QSJ8"/>
<evidence type="ECO:0000256" key="8">
    <source>
        <dbReference type="PROSITE-ProRule" id="PRU00855"/>
    </source>
</evidence>
<evidence type="ECO:0000256" key="5">
    <source>
        <dbReference type="ARBA" id="ARBA00022833"/>
    </source>
</evidence>
<dbReference type="InterPro" id="IPR038129">
    <property type="entry name" value="Nanos_sf"/>
</dbReference>
<evidence type="ECO:0000313" key="12">
    <source>
        <dbReference type="Proteomes" id="UP000276133"/>
    </source>
</evidence>
<gene>
    <name evidence="11" type="ORF">BpHYR1_011273</name>
</gene>
<dbReference type="PROSITE" id="PS51522">
    <property type="entry name" value="ZF_NANOS"/>
    <property type="match status" value="1"/>
</dbReference>
<dbReference type="InterPro" id="IPR024161">
    <property type="entry name" value="Znf_nanos-typ"/>
</dbReference>
<comment type="caution">
    <text evidence="11">The sequence shown here is derived from an EMBL/GenBank/DDBJ whole genome shotgun (WGS) entry which is preliminary data.</text>
</comment>
<keyword evidence="6 8" id="KW-0810">Translation regulation</keyword>
<reference evidence="11 12" key="1">
    <citation type="journal article" date="2018" name="Sci. Rep.">
        <title>Genomic signatures of local adaptation to the degree of environmental predictability in rotifers.</title>
        <authorList>
            <person name="Franch-Gras L."/>
            <person name="Hahn C."/>
            <person name="Garcia-Roger E.M."/>
            <person name="Carmona M.J."/>
            <person name="Serra M."/>
            <person name="Gomez A."/>
        </authorList>
    </citation>
    <scope>NUCLEOTIDE SEQUENCE [LARGE SCALE GENOMIC DNA]</scope>
    <source>
        <strain evidence="11">HYR1</strain>
    </source>
</reference>
<dbReference type="EMBL" id="REGN01005208">
    <property type="protein sequence ID" value="RNA14330.1"/>
    <property type="molecule type" value="Genomic_DNA"/>
</dbReference>
<dbReference type="GO" id="GO:0006417">
    <property type="term" value="P:regulation of translation"/>
    <property type="evidence" value="ECO:0007669"/>
    <property type="project" value="UniProtKB-UniRule"/>
</dbReference>
<dbReference type="GO" id="GO:0005737">
    <property type="term" value="C:cytoplasm"/>
    <property type="evidence" value="ECO:0007669"/>
    <property type="project" value="UniProtKB-SubCell"/>
</dbReference>